<protein>
    <submittedName>
        <fullName evidence="1">Uncharacterized protein</fullName>
    </submittedName>
</protein>
<evidence type="ECO:0000313" key="1">
    <source>
        <dbReference type="EMBL" id="CAC5382925.1"/>
    </source>
</evidence>
<reference evidence="1 2" key="1">
    <citation type="submission" date="2020-06" db="EMBL/GenBank/DDBJ databases">
        <authorList>
            <person name="Li R."/>
            <person name="Bekaert M."/>
        </authorList>
    </citation>
    <scope>NUCLEOTIDE SEQUENCE [LARGE SCALE GENOMIC DNA]</scope>
    <source>
        <strain evidence="2">wild</strain>
    </source>
</reference>
<name>A0A6J8BG37_MYTCO</name>
<accession>A0A6J8BG37</accession>
<gene>
    <name evidence="1" type="ORF">MCOR_18714</name>
</gene>
<dbReference type="EMBL" id="CACVKT020003289">
    <property type="protein sequence ID" value="CAC5382925.1"/>
    <property type="molecule type" value="Genomic_DNA"/>
</dbReference>
<dbReference type="Proteomes" id="UP000507470">
    <property type="component" value="Unassembled WGS sequence"/>
</dbReference>
<dbReference type="AlphaFoldDB" id="A0A6J8BG37"/>
<organism evidence="1 2">
    <name type="scientific">Mytilus coruscus</name>
    <name type="common">Sea mussel</name>
    <dbReference type="NCBI Taxonomy" id="42192"/>
    <lineage>
        <taxon>Eukaryota</taxon>
        <taxon>Metazoa</taxon>
        <taxon>Spiralia</taxon>
        <taxon>Lophotrochozoa</taxon>
        <taxon>Mollusca</taxon>
        <taxon>Bivalvia</taxon>
        <taxon>Autobranchia</taxon>
        <taxon>Pteriomorphia</taxon>
        <taxon>Mytilida</taxon>
        <taxon>Mytiloidea</taxon>
        <taxon>Mytilidae</taxon>
        <taxon>Mytilinae</taxon>
        <taxon>Mytilus</taxon>
    </lineage>
</organism>
<sequence length="606" mass="67848">MKNQNKNSSCVRYQLHQSCMDTSTQDNSNEMSDEFLIKDRNDEYKTEKCSPMVQCTDDSVSADSLNPVVFSSSSHEDNLKAKLDKSIEDNNDTECEKLLKTNTITKTLPIIVPGLDRAITSGNKKIVKIINSHICSNSSKIVSNFYKQYEEILKDTSVWMGTECSCSKTDTLKYEEKICDSSKILLIVEPNDESSNVQMENFHDFPIKVKTSSSFRRNESKAVAQGIIPELHQKLDRVPKSVAKRLFKKHSNLTMVCPSAFKSIGFGLEERSVSKINCISLFCRLKGIIPIGEYHFPLKIGDVQTDVFEGTSHFTSALHIGDKIHNHQQEAGTLGGFVKYYGIDTFLTCAHVIFGKSNISNLQKRYIHFNFHTLHNDDDTRPVQCTLIRHILNYETQESEMEVDDEESADDEEETTIDAALVLIQMPNIFHDSTGGPSCVRNDVSTHAITQPTQGSIETASCANNPVELRIKLNDCVDQTGDNLPALGLRSKYLNDNFYDSDDVHSRAIALSSFSGSQERLISAIKMNRVKIPLQCHVRMDTILMYNQYSIQNMDFGEGDSGTCIYAIETGSQETGCIGMLVGKSTSGECIFTPMKEILKALEVDI</sequence>
<evidence type="ECO:0000313" key="2">
    <source>
        <dbReference type="Proteomes" id="UP000507470"/>
    </source>
</evidence>
<proteinExistence type="predicted"/>
<dbReference type="OrthoDB" id="6130942at2759"/>
<keyword evidence="2" id="KW-1185">Reference proteome</keyword>